<evidence type="ECO:0000313" key="10">
    <source>
        <dbReference type="EnsemblMetazoa" id="AMAM023135-PA"/>
    </source>
</evidence>
<keyword evidence="5" id="KW-1133">Transmembrane helix</keyword>
<feature type="chain" id="PRO_5008136677" description="Fibronectin type-III domain-containing protein" evidence="8">
    <location>
        <begin position="25"/>
        <end position="241"/>
    </location>
</feature>
<dbReference type="EnsemblMetazoa" id="AMAM023135-RA">
    <property type="protein sequence ID" value="AMAM023135-PA"/>
    <property type="gene ID" value="AMAM023135"/>
</dbReference>
<dbReference type="Proteomes" id="UP000075901">
    <property type="component" value="Unassembled WGS sequence"/>
</dbReference>
<evidence type="ECO:0000256" key="5">
    <source>
        <dbReference type="ARBA" id="ARBA00022989"/>
    </source>
</evidence>
<dbReference type="GO" id="GO:0005524">
    <property type="term" value="F:ATP binding"/>
    <property type="evidence" value="ECO:0007669"/>
    <property type="project" value="UniProtKB-KW"/>
</dbReference>
<feature type="domain" description="Fibronectin type-III" evidence="9">
    <location>
        <begin position="189"/>
        <end position="241"/>
    </location>
</feature>
<keyword evidence="3" id="KW-0547">Nucleotide-binding</keyword>
<organism evidence="10 11">
    <name type="scientific">Anopheles maculatus</name>
    <dbReference type="NCBI Taxonomy" id="74869"/>
    <lineage>
        <taxon>Eukaryota</taxon>
        <taxon>Metazoa</taxon>
        <taxon>Ecdysozoa</taxon>
        <taxon>Arthropoda</taxon>
        <taxon>Hexapoda</taxon>
        <taxon>Insecta</taxon>
        <taxon>Pterygota</taxon>
        <taxon>Neoptera</taxon>
        <taxon>Endopterygota</taxon>
        <taxon>Diptera</taxon>
        <taxon>Nematocera</taxon>
        <taxon>Culicoidea</taxon>
        <taxon>Culicidae</taxon>
        <taxon>Anophelinae</taxon>
        <taxon>Anopheles</taxon>
        <taxon>Anopheles maculatus group</taxon>
    </lineage>
</organism>
<evidence type="ECO:0000256" key="3">
    <source>
        <dbReference type="ARBA" id="ARBA00022741"/>
    </source>
</evidence>
<dbReference type="CDD" id="cd00063">
    <property type="entry name" value="FN3"/>
    <property type="match status" value="2"/>
</dbReference>
<keyword evidence="11" id="KW-1185">Reference proteome</keyword>
<dbReference type="VEuPathDB" id="VectorBase:AMAM023135"/>
<dbReference type="GO" id="GO:0005886">
    <property type="term" value="C:plasma membrane"/>
    <property type="evidence" value="ECO:0007669"/>
    <property type="project" value="TreeGrafter"/>
</dbReference>
<dbReference type="InterPro" id="IPR003961">
    <property type="entry name" value="FN3_dom"/>
</dbReference>
<feature type="domain" description="Fibronectin type-III" evidence="9">
    <location>
        <begin position="76"/>
        <end position="183"/>
    </location>
</feature>
<dbReference type="SMART" id="SM00060">
    <property type="entry name" value="FN3"/>
    <property type="match status" value="1"/>
</dbReference>
<evidence type="ECO:0000256" key="8">
    <source>
        <dbReference type="SAM" id="SignalP"/>
    </source>
</evidence>
<accession>A0A182TAV1</accession>
<proteinExistence type="predicted"/>
<feature type="signal peptide" evidence="8">
    <location>
        <begin position="1"/>
        <end position="24"/>
    </location>
</feature>
<dbReference type="PANTHER" id="PTHR46877">
    <property type="entry name" value="EPH RECEPTOR A5"/>
    <property type="match status" value="1"/>
</dbReference>
<comment type="subcellular location">
    <subcellularLocation>
        <location evidence="1">Membrane</location>
        <topology evidence="1">Single-pass membrane protein</topology>
    </subcellularLocation>
</comment>
<dbReference type="FunFam" id="2.60.40.10:FF:002700">
    <property type="entry name" value="Tyrosine-protein kinase receptor"/>
    <property type="match status" value="1"/>
</dbReference>
<name>A0A182TAV1_9DIPT</name>
<dbReference type="AlphaFoldDB" id="A0A182TAV1"/>
<evidence type="ECO:0000256" key="4">
    <source>
        <dbReference type="ARBA" id="ARBA00022840"/>
    </source>
</evidence>
<evidence type="ECO:0000256" key="2">
    <source>
        <dbReference type="ARBA" id="ARBA00022692"/>
    </source>
</evidence>
<dbReference type="InterPro" id="IPR013783">
    <property type="entry name" value="Ig-like_fold"/>
</dbReference>
<sequence length="241" mass="27213">MFLPCGAWLTLSIVRFFVFQCTIGCRQWEHALESSCQHACNVSDQELLEAREWSCIAGCNDGLSRYFRWLKAEIGTPHAPALVADSLTATALALEWEVPERLVRLARHRNRGPRSYLVQWRYEEVAGDWKYYRNQSMGDSSTVRVDNLQPYTKYRFRVALLLSPHHDQVLTSEQSVIISTLPSGVPTSEPTIVRAVAVDHSRISISWEPGPFPNGPVLSYVLQIKDLHPIGYSALKVATVS</sequence>
<evidence type="ECO:0000256" key="6">
    <source>
        <dbReference type="ARBA" id="ARBA00023136"/>
    </source>
</evidence>
<dbReference type="SUPFAM" id="SSF49265">
    <property type="entry name" value="Fibronectin type III"/>
    <property type="match status" value="1"/>
</dbReference>
<dbReference type="InterPro" id="IPR050449">
    <property type="entry name" value="Ephrin_rcpt_TKs"/>
</dbReference>
<dbReference type="Gene3D" id="2.60.40.10">
    <property type="entry name" value="Immunoglobulins"/>
    <property type="match status" value="2"/>
</dbReference>
<keyword evidence="8" id="KW-0732">Signal</keyword>
<keyword evidence="7" id="KW-0675">Receptor</keyword>
<protein>
    <recommendedName>
        <fullName evidence="9">Fibronectin type-III domain-containing protein</fullName>
    </recommendedName>
</protein>
<evidence type="ECO:0000313" key="11">
    <source>
        <dbReference type="Proteomes" id="UP000075901"/>
    </source>
</evidence>
<reference evidence="11" key="1">
    <citation type="submission" date="2013-09" db="EMBL/GenBank/DDBJ databases">
        <title>The Genome Sequence of Anopheles maculatus species B.</title>
        <authorList>
            <consortium name="The Broad Institute Genomics Platform"/>
            <person name="Neafsey D.E."/>
            <person name="Besansky N."/>
            <person name="Howell P."/>
            <person name="Walton C."/>
            <person name="Young S.K."/>
            <person name="Zeng Q."/>
            <person name="Gargeya S."/>
            <person name="Fitzgerald M."/>
            <person name="Haas B."/>
            <person name="Abouelleil A."/>
            <person name="Allen A.W."/>
            <person name="Alvarado L."/>
            <person name="Arachchi H.M."/>
            <person name="Berlin A.M."/>
            <person name="Chapman S.B."/>
            <person name="Gainer-Dewar J."/>
            <person name="Goldberg J."/>
            <person name="Griggs A."/>
            <person name="Gujja S."/>
            <person name="Hansen M."/>
            <person name="Howarth C."/>
            <person name="Imamovic A."/>
            <person name="Ireland A."/>
            <person name="Larimer J."/>
            <person name="McCowan C."/>
            <person name="Murphy C."/>
            <person name="Pearson M."/>
            <person name="Poon T.W."/>
            <person name="Priest M."/>
            <person name="Roberts A."/>
            <person name="Saif S."/>
            <person name="Shea T."/>
            <person name="Sisk P."/>
            <person name="Sykes S."/>
            <person name="Wortman J."/>
            <person name="Nusbaum C."/>
            <person name="Birren B."/>
        </authorList>
    </citation>
    <scope>NUCLEOTIDE SEQUENCE [LARGE SCALE GENOMIC DNA]</scope>
    <source>
        <strain evidence="11">maculatus3</strain>
    </source>
</reference>
<keyword evidence="4" id="KW-0067">ATP-binding</keyword>
<evidence type="ECO:0000259" key="9">
    <source>
        <dbReference type="PROSITE" id="PS50853"/>
    </source>
</evidence>
<reference evidence="10" key="2">
    <citation type="submission" date="2020-05" db="UniProtKB">
        <authorList>
            <consortium name="EnsemblMetazoa"/>
        </authorList>
    </citation>
    <scope>IDENTIFICATION</scope>
    <source>
        <strain evidence="10">maculatus3</strain>
    </source>
</reference>
<evidence type="ECO:0000256" key="7">
    <source>
        <dbReference type="ARBA" id="ARBA00023170"/>
    </source>
</evidence>
<keyword evidence="6" id="KW-0472">Membrane</keyword>
<dbReference type="PROSITE" id="PS50853">
    <property type="entry name" value="FN3"/>
    <property type="match status" value="2"/>
</dbReference>
<dbReference type="PANTHER" id="PTHR46877:SF14">
    <property type="entry name" value="RECEPTOR PROTEIN-TYROSINE KINASE"/>
    <property type="match status" value="1"/>
</dbReference>
<keyword evidence="2" id="KW-0812">Transmembrane</keyword>
<evidence type="ECO:0000256" key="1">
    <source>
        <dbReference type="ARBA" id="ARBA00004167"/>
    </source>
</evidence>
<dbReference type="InterPro" id="IPR036116">
    <property type="entry name" value="FN3_sf"/>
</dbReference>